<evidence type="ECO:0000313" key="3">
    <source>
        <dbReference type="Proteomes" id="UP000789759"/>
    </source>
</evidence>
<evidence type="ECO:0000313" key="2">
    <source>
        <dbReference type="EMBL" id="CAG8725012.1"/>
    </source>
</evidence>
<reference evidence="2" key="1">
    <citation type="submission" date="2021-06" db="EMBL/GenBank/DDBJ databases">
        <authorList>
            <person name="Kallberg Y."/>
            <person name="Tangrot J."/>
            <person name="Rosling A."/>
        </authorList>
    </citation>
    <scope>NUCLEOTIDE SEQUENCE</scope>
    <source>
        <strain evidence="2">FL966</strain>
    </source>
</reference>
<gene>
    <name evidence="2" type="ORF">CPELLU_LOCUS13128</name>
</gene>
<dbReference type="EMBL" id="CAJVQA010013529">
    <property type="protein sequence ID" value="CAG8725012.1"/>
    <property type="molecule type" value="Genomic_DNA"/>
</dbReference>
<keyword evidence="1" id="KW-1133">Transmembrane helix</keyword>
<dbReference type="AlphaFoldDB" id="A0A9N9NEK2"/>
<dbReference type="Gene3D" id="2.40.10.10">
    <property type="entry name" value="Trypsin-like serine proteases"/>
    <property type="match status" value="2"/>
</dbReference>
<sequence>MKVTRIIINLLSFLLILILQNYLIVHAIYTSLKQYLKVSERELPDLLANEEILIKGNRLLTPLLDESSFGGSYIDIKANKININIVDSSKKNDIMSNPVMEEYLNLLSFKKISNSLDKLNAALYELHNMAKRYNATNLTISNEYEFNKIVLYLNVNDYEKNKAFIDDAEKLYPNLLHIVIKAKNKISFNLSSSSFALKTRDIKNVIFGGDGLVTESGDQCTAGFWMRQDNFTFLVTAGHCARDATHTPDGNVRFYYYPSPPYLVGEMTYYEYEGVDRGFILVNNSDILVVPNIKNVGNDTYRELFIIGTVDIDTVGSHICIAGANSHVSCGKVTAINMVADIRGFGKFGGVINTDIVCQDGDSGGPAFQFKDRFPRYVYLAGILIAGEGNLSIIEPLNKLLDDDMIPVRYNPNLFDFDTPP</sequence>
<dbReference type="Proteomes" id="UP000789759">
    <property type="component" value="Unassembled WGS sequence"/>
</dbReference>
<dbReference type="InterPro" id="IPR009003">
    <property type="entry name" value="Peptidase_S1_PA"/>
</dbReference>
<keyword evidence="1" id="KW-0812">Transmembrane</keyword>
<accession>A0A9N9NEK2</accession>
<proteinExistence type="predicted"/>
<comment type="caution">
    <text evidence="2">The sequence shown here is derived from an EMBL/GenBank/DDBJ whole genome shotgun (WGS) entry which is preliminary data.</text>
</comment>
<keyword evidence="1" id="KW-0472">Membrane</keyword>
<name>A0A9N9NEK2_9GLOM</name>
<protein>
    <submittedName>
        <fullName evidence="2">7446_t:CDS:1</fullName>
    </submittedName>
</protein>
<organism evidence="2 3">
    <name type="scientific">Cetraspora pellucida</name>
    <dbReference type="NCBI Taxonomy" id="1433469"/>
    <lineage>
        <taxon>Eukaryota</taxon>
        <taxon>Fungi</taxon>
        <taxon>Fungi incertae sedis</taxon>
        <taxon>Mucoromycota</taxon>
        <taxon>Glomeromycotina</taxon>
        <taxon>Glomeromycetes</taxon>
        <taxon>Diversisporales</taxon>
        <taxon>Gigasporaceae</taxon>
        <taxon>Cetraspora</taxon>
    </lineage>
</organism>
<dbReference type="InterPro" id="IPR043504">
    <property type="entry name" value="Peptidase_S1_PA_chymotrypsin"/>
</dbReference>
<keyword evidence="3" id="KW-1185">Reference proteome</keyword>
<dbReference type="CDD" id="cd21112">
    <property type="entry name" value="alphaLP-like"/>
    <property type="match status" value="1"/>
</dbReference>
<feature type="transmembrane region" description="Helical" evidence="1">
    <location>
        <begin position="7"/>
        <end position="29"/>
    </location>
</feature>
<evidence type="ECO:0000256" key="1">
    <source>
        <dbReference type="SAM" id="Phobius"/>
    </source>
</evidence>
<dbReference type="OrthoDB" id="2428722at2759"/>
<dbReference type="SUPFAM" id="SSF50494">
    <property type="entry name" value="Trypsin-like serine proteases"/>
    <property type="match status" value="1"/>
</dbReference>